<organism evidence="1 2">
    <name type="scientific">Violaceomyces palustris</name>
    <dbReference type="NCBI Taxonomy" id="1673888"/>
    <lineage>
        <taxon>Eukaryota</taxon>
        <taxon>Fungi</taxon>
        <taxon>Dikarya</taxon>
        <taxon>Basidiomycota</taxon>
        <taxon>Ustilaginomycotina</taxon>
        <taxon>Ustilaginomycetes</taxon>
        <taxon>Violaceomycetales</taxon>
        <taxon>Violaceomycetaceae</taxon>
        <taxon>Violaceomyces</taxon>
    </lineage>
</organism>
<reference evidence="1 2" key="1">
    <citation type="journal article" date="2018" name="Mol. Biol. Evol.">
        <title>Broad Genomic Sampling Reveals a Smut Pathogenic Ancestry of the Fungal Clade Ustilaginomycotina.</title>
        <authorList>
            <person name="Kijpornyongpan T."/>
            <person name="Mondo S.J."/>
            <person name="Barry K."/>
            <person name="Sandor L."/>
            <person name="Lee J."/>
            <person name="Lipzen A."/>
            <person name="Pangilinan J."/>
            <person name="LaButti K."/>
            <person name="Hainaut M."/>
            <person name="Henrissat B."/>
            <person name="Grigoriev I.V."/>
            <person name="Spatafora J.W."/>
            <person name="Aime M.C."/>
        </authorList>
    </citation>
    <scope>NUCLEOTIDE SEQUENCE [LARGE SCALE GENOMIC DNA]</scope>
    <source>
        <strain evidence="1 2">SA 807</strain>
    </source>
</reference>
<gene>
    <name evidence="1" type="ORF">IE53DRAFT_367223</name>
</gene>
<protein>
    <submittedName>
        <fullName evidence="1">Uncharacterized protein</fullName>
    </submittedName>
</protein>
<proteinExistence type="predicted"/>
<dbReference type="Proteomes" id="UP000245626">
    <property type="component" value="Unassembled WGS sequence"/>
</dbReference>
<accession>A0ACD0P2Z1</accession>
<evidence type="ECO:0000313" key="2">
    <source>
        <dbReference type="Proteomes" id="UP000245626"/>
    </source>
</evidence>
<evidence type="ECO:0000313" key="1">
    <source>
        <dbReference type="EMBL" id="PWN52421.1"/>
    </source>
</evidence>
<keyword evidence="2" id="KW-1185">Reference proteome</keyword>
<sequence length="774" mass="82860">MFYSDVILSKRGPLARVWLAAHWERKLSKSQFLQTSIEKSVSAIMGQEVVPMALRLSGQLLLGVVRIYSRKAKYLLEDCNEALLKIKMAFKSGAVDMTNDQLNVARSTITLQDTRTDFDILLPDPALENWDIDLSKSTAKKARGKASEGGGPGAHTARAADITLPHVDYGAFDDTGLDYESAGIGTQDFDPDGGLDLGLEDDLLEMGRRDEQGRLVDENGDPVREGLGLEDDSMSIGVGRDAPSEAGRQSVGSLLDLNLGGDITMGSERGGGSAREGSVGLQGFDGGLDLGLENDDDEPLDLGLDTEGQPMDLDAEVGVGMGQRLARSVTPEPGQDSLALALADMTPKTAARIRDMAEKTQQEKEASNKQTKAKKQIIDTLTELPESQLGGPDAARGGANLEGLLTEERYLPRSRAYLRLLSIRQDPTSHFLPFADSSNKDKASIFAGPMGLAPELSELFTFDIGSLRKRRTSDEDEADDEDDARTSKRARQEDEDQLSEVGRRGDAAELSRDLGLGGLDGNDLNDFNDTTIGAGGFDIPPLEEGLDVGGGLNLDESGLRRSSRRSKGGLGDLDMGDEDEDQVVGLPPLSRLSTPDGDDAPPGDLTDSMTPSSSNPLAAFDVKPAEDKVGVELAGIVAGQEENEATRQGWSKNTVRAIRVVRHQLSEEREAGKQGAADDVAERETAVVEDDGVKKISFKKISQNATRRAAAGFFFEMLVLGTKDCVKLKQERPYGDILVGAKEKLWKNSNSSTTTATAVAVATEDASAQAASSS</sequence>
<dbReference type="EMBL" id="KZ819778">
    <property type="protein sequence ID" value="PWN52421.1"/>
    <property type="molecule type" value="Genomic_DNA"/>
</dbReference>
<name>A0ACD0P2Z1_9BASI</name>